<name>A0A2T4C088_TRILO</name>
<dbReference type="EMBL" id="KZ679134">
    <property type="protein sequence ID" value="PTB74999.1"/>
    <property type="molecule type" value="Genomic_DNA"/>
</dbReference>
<feature type="chain" id="PRO_5015557621" evidence="1">
    <location>
        <begin position="22"/>
        <end position="70"/>
    </location>
</feature>
<keyword evidence="3" id="KW-1185">Reference proteome</keyword>
<evidence type="ECO:0000256" key="1">
    <source>
        <dbReference type="SAM" id="SignalP"/>
    </source>
</evidence>
<proteinExistence type="predicted"/>
<evidence type="ECO:0000313" key="3">
    <source>
        <dbReference type="Proteomes" id="UP000240760"/>
    </source>
</evidence>
<dbReference type="Proteomes" id="UP000240760">
    <property type="component" value="Unassembled WGS sequence"/>
</dbReference>
<gene>
    <name evidence="2" type="ORF">M440DRAFT_1402566</name>
</gene>
<feature type="signal peptide" evidence="1">
    <location>
        <begin position="1"/>
        <end position="21"/>
    </location>
</feature>
<accession>A0A2T4C088</accession>
<sequence>KNPLVTSWGMFVYVYVGLSDGQPIQTAWNFGIGCLPVIIRVKGREYCSEARNWMCYGLHNIVETATRATT</sequence>
<protein>
    <submittedName>
        <fullName evidence="2">Uncharacterized protein</fullName>
    </submittedName>
</protein>
<organism evidence="2 3">
    <name type="scientific">Trichoderma longibrachiatum ATCC 18648</name>
    <dbReference type="NCBI Taxonomy" id="983965"/>
    <lineage>
        <taxon>Eukaryota</taxon>
        <taxon>Fungi</taxon>
        <taxon>Dikarya</taxon>
        <taxon>Ascomycota</taxon>
        <taxon>Pezizomycotina</taxon>
        <taxon>Sordariomycetes</taxon>
        <taxon>Hypocreomycetidae</taxon>
        <taxon>Hypocreales</taxon>
        <taxon>Hypocreaceae</taxon>
        <taxon>Trichoderma</taxon>
    </lineage>
</organism>
<evidence type="ECO:0000313" key="2">
    <source>
        <dbReference type="EMBL" id="PTB74999.1"/>
    </source>
</evidence>
<reference evidence="2 3" key="1">
    <citation type="submission" date="2016-07" db="EMBL/GenBank/DDBJ databases">
        <title>Multiple horizontal gene transfer events from other fungi enriched the ability of initially mycotrophic Trichoderma (Ascomycota) to feed on dead plant biomass.</title>
        <authorList>
            <consortium name="DOE Joint Genome Institute"/>
            <person name="Aerts A."/>
            <person name="Atanasova L."/>
            <person name="Chenthamara K."/>
            <person name="Zhang J."/>
            <person name="Grujic M."/>
            <person name="Henrissat B."/>
            <person name="Kuo A."/>
            <person name="Salamov A."/>
            <person name="Lipzen A."/>
            <person name="Labutti K."/>
            <person name="Barry K."/>
            <person name="Miao Y."/>
            <person name="Rahimi M.J."/>
            <person name="Shen Q."/>
            <person name="Grigoriev I.V."/>
            <person name="Kubicek C.P."/>
            <person name="Druzhinina I.S."/>
        </authorList>
    </citation>
    <scope>NUCLEOTIDE SEQUENCE [LARGE SCALE GENOMIC DNA]</scope>
    <source>
        <strain evidence="2 3">ATCC 18648</strain>
    </source>
</reference>
<feature type="non-terminal residue" evidence="2">
    <location>
        <position position="1"/>
    </location>
</feature>
<dbReference type="AlphaFoldDB" id="A0A2T4C088"/>
<keyword evidence="1" id="KW-0732">Signal</keyword>